<accession>A0A6M3IKE9</accession>
<protein>
    <submittedName>
        <fullName evidence="1">Uncharacterized protein</fullName>
    </submittedName>
</protein>
<dbReference type="EMBL" id="MT143695">
    <property type="protein sequence ID" value="QJB00536.1"/>
    <property type="molecule type" value="Genomic_DNA"/>
</dbReference>
<evidence type="ECO:0000313" key="2">
    <source>
        <dbReference type="EMBL" id="QJB00536.1"/>
    </source>
</evidence>
<dbReference type="AlphaFoldDB" id="A0A6M3IKE9"/>
<evidence type="ECO:0000313" key="1">
    <source>
        <dbReference type="EMBL" id="QJA57864.1"/>
    </source>
</evidence>
<dbReference type="EMBL" id="MT141295">
    <property type="protein sequence ID" value="QJA57864.1"/>
    <property type="molecule type" value="Genomic_DNA"/>
</dbReference>
<reference evidence="1" key="1">
    <citation type="submission" date="2020-03" db="EMBL/GenBank/DDBJ databases">
        <title>The deep terrestrial virosphere.</title>
        <authorList>
            <person name="Holmfeldt K."/>
            <person name="Nilsson E."/>
            <person name="Simone D."/>
            <person name="Lopez-Fernandez M."/>
            <person name="Wu X."/>
            <person name="de Brujin I."/>
            <person name="Lundin D."/>
            <person name="Andersson A."/>
            <person name="Bertilsson S."/>
            <person name="Dopson M."/>
        </authorList>
    </citation>
    <scope>NUCLEOTIDE SEQUENCE</scope>
    <source>
        <strain evidence="2">MM171A00427</strain>
        <strain evidence="1">MM415B01545</strain>
    </source>
</reference>
<sequence length="116" mass="12761">MGQFSINGTFTYLPDPSSYTPDQIVEVGTFTDGAPILQGKESGTLTWDILTPTQYKELYDAWNTNKGNLVSGTLPERSAASLATYDSVTAYYHEPIGRASVANWHNVTMTVTYVSR</sequence>
<organism evidence="1">
    <name type="scientific">viral metagenome</name>
    <dbReference type="NCBI Taxonomy" id="1070528"/>
    <lineage>
        <taxon>unclassified sequences</taxon>
        <taxon>metagenomes</taxon>
        <taxon>organismal metagenomes</taxon>
    </lineage>
</organism>
<proteinExistence type="predicted"/>
<name>A0A6M3IKE9_9ZZZZ</name>
<gene>
    <name evidence="2" type="ORF">MM171A00427_0032</name>
    <name evidence="1" type="ORF">MM415B01545_0012</name>
</gene>